<comment type="caution">
    <text evidence="7">The sequence shown here is derived from an EMBL/GenBank/DDBJ whole genome shotgun (WGS) entry which is preliminary data.</text>
</comment>
<keyword evidence="3" id="KW-0235">DNA replication</keyword>
<dbReference type="FunFam" id="1.20.58.870:FF:000001">
    <property type="entry name" value="DNA helicase"/>
    <property type="match status" value="1"/>
</dbReference>
<keyword evidence="8" id="KW-1185">Reference proteome</keyword>
<keyword evidence="4" id="KW-0547">Nucleotide-binding</keyword>
<dbReference type="GO" id="GO:0004386">
    <property type="term" value="F:helicase activity"/>
    <property type="evidence" value="ECO:0007669"/>
    <property type="project" value="UniProtKB-KW"/>
</dbReference>
<proteinExistence type="inferred from homology"/>
<evidence type="ECO:0000256" key="2">
    <source>
        <dbReference type="ARBA" id="ARBA00008010"/>
    </source>
</evidence>
<keyword evidence="4" id="KW-0067">ATP-binding</keyword>
<dbReference type="GO" id="GO:0006260">
    <property type="term" value="P:DNA replication"/>
    <property type="evidence" value="ECO:0007669"/>
    <property type="project" value="UniProtKB-KW"/>
</dbReference>
<keyword evidence="4" id="KW-0347">Helicase</keyword>
<organism evidence="7 8">
    <name type="scientific">Oryctes borbonicus</name>
    <dbReference type="NCBI Taxonomy" id="1629725"/>
    <lineage>
        <taxon>Eukaryota</taxon>
        <taxon>Metazoa</taxon>
        <taxon>Ecdysozoa</taxon>
        <taxon>Arthropoda</taxon>
        <taxon>Hexapoda</taxon>
        <taxon>Insecta</taxon>
        <taxon>Pterygota</taxon>
        <taxon>Neoptera</taxon>
        <taxon>Endopterygota</taxon>
        <taxon>Coleoptera</taxon>
        <taxon>Polyphaga</taxon>
        <taxon>Scarabaeiformia</taxon>
        <taxon>Scarabaeidae</taxon>
        <taxon>Dynastinae</taxon>
        <taxon>Oryctes</taxon>
    </lineage>
</organism>
<dbReference type="Pfam" id="PF18263">
    <property type="entry name" value="WHD_MCM6"/>
    <property type="match status" value="1"/>
</dbReference>
<protein>
    <recommendedName>
        <fullName evidence="6">Mcm6 C-terminal winged-helix domain-containing protein</fullName>
    </recommendedName>
</protein>
<name>A0A0T6BIF8_9SCAR</name>
<dbReference type="InterPro" id="IPR041024">
    <property type="entry name" value="Mcm6_C"/>
</dbReference>
<dbReference type="EMBL" id="LJIG01000001">
    <property type="protein sequence ID" value="KRT86939.1"/>
    <property type="molecule type" value="Genomic_DNA"/>
</dbReference>
<evidence type="ECO:0000259" key="6">
    <source>
        <dbReference type="Pfam" id="PF18263"/>
    </source>
</evidence>
<keyword evidence="5" id="KW-0539">Nucleus</keyword>
<accession>A0A0T6BIF8</accession>
<evidence type="ECO:0000313" key="8">
    <source>
        <dbReference type="Proteomes" id="UP000051574"/>
    </source>
</evidence>
<evidence type="ECO:0000256" key="1">
    <source>
        <dbReference type="ARBA" id="ARBA00004123"/>
    </source>
</evidence>
<dbReference type="AlphaFoldDB" id="A0A0T6BIF8"/>
<evidence type="ECO:0000256" key="4">
    <source>
        <dbReference type="ARBA" id="ARBA00022806"/>
    </source>
</evidence>
<keyword evidence="4" id="KW-0378">Hydrolase</keyword>
<evidence type="ECO:0000256" key="3">
    <source>
        <dbReference type="ARBA" id="ARBA00022705"/>
    </source>
</evidence>
<comment type="subcellular location">
    <subcellularLocation>
        <location evidence="1">Nucleus</location>
    </subcellularLocation>
</comment>
<dbReference type="Gene3D" id="1.20.58.870">
    <property type="match status" value="1"/>
</dbReference>
<gene>
    <name evidence="7" type="ORF">AMK59_3004</name>
</gene>
<dbReference type="OrthoDB" id="1744952at2759"/>
<feature type="domain" description="Mcm6 C-terminal winged-helix" evidence="6">
    <location>
        <begin position="7"/>
        <end position="113"/>
    </location>
</feature>
<reference evidence="7 8" key="1">
    <citation type="submission" date="2015-09" db="EMBL/GenBank/DDBJ databases">
        <title>Draft genome of the scarab beetle Oryctes borbonicus.</title>
        <authorList>
            <person name="Meyer J.M."/>
            <person name="Markov G.V."/>
            <person name="Baskaran P."/>
            <person name="Herrmann M."/>
            <person name="Sommer R.J."/>
            <person name="Roedelsperger C."/>
        </authorList>
    </citation>
    <scope>NUCLEOTIDE SEQUENCE [LARGE SCALE GENOMIC DNA]</scope>
    <source>
        <strain evidence="7">OB123</strain>
        <tissue evidence="7">Whole animal</tissue>
    </source>
</reference>
<evidence type="ECO:0000256" key="5">
    <source>
        <dbReference type="ARBA" id="ARBA00023242"/>
    </source>
</evidence>
<feature type="non-terminal residue" evidence="7">
    <location>
        <position position="1"/>
    </location>
</feature>
<dbReference type="SMR" id="A0A0T6BIF8"/>
<comment type="similarity">
    <text evidence="2">Belongs to the MCM family.</text>
</comment>
<sequence>AEAPKRKLVLSFEEYKTLSNMIVMHMRREEAKVEEGEQGGIHRSDVIEWYLNTIEDQIESEDELLEKKQLVEKVIDRLIYHDQVIISLTKVGLKGNQQDEEENPLLVVHPNYIIDQ</sequence>
<evidence type="ECO:0000313" key="7">
    <source>
        <dbReference type="EMBL" id="KRT86939.1"/>
    </source>
</evidence>
<dbReference type="Proteomes" id="UP000051574">
    <property type="component" value="Unassembled WGS sequence"/>
</dbReference>
<dbReference type="GO" id="GO:0005634">
    <property type="term" value="C:nucleus"/>
    <property type="evidence" value="ECO:0007669"/>
    <property type="project" value="UniProtKB-SubCell"/>
</dbReference>